<proteinExistence type="predicted"/>
<accession>A0ABT8REC2</accession>
<dbReference type="EMBL" id="JAUKPO010000020">
    <property type="protein sequence ID" value="MDO1449558.1"/>
    <property type="molecule type" value="Genomic_DNA"/>
</dbReference>
<dbReference type="RefSeq" id="WP_302040362.1">
    <property type="nucleotide sequence ID" value="NZ_JAUKPO010000020.1"/>
</dbReference>
<evidence type="ECO:0000313" key="3">
    <source>
        <dbReference type="Proteomes" id="UP001168528"/>
    </source>
</evidence>
<comment type="caution">
    <text evidence="2">The sequence shown here is derived from an EMBL/GenBank/DDBJ whole genome shotgun (WGS) entry which is preliminary data.</text>
</comment>
<evidence type="ECO:0000256" key="1">
    <source>
        <dbReference type="SAM" id="Phobius"/>
    </source>
</evidence>
<dbReference type="Proteomes" id="UP001168528">
    <property type="component" value="Unassembled WGS sequence"/>
</dbReference>
<keyword evidence="1" id="KW-1133">Transmembrane helix</keyword>
<feature type="transmembrane region" description="Helical" evidence="1">
    <location>
        <begin position="6"/>
        <end position="27"/>
    </location>
</feature>
<reference evidence="2" key="1">
    <citation type="submission" date="2023-07" db="EMBL/GenBank/DDBJ databases">
        <title>The genome sequence of Rhodocytophaga aerolata KACC 12507.</title>
        <authorList>
            <person name="Zhang X."/>
        </authorList>
    </citation>
    <scope>NUCLEOTIDE SEQUENCE</scope>
    <source>
        <strain evidence="2">KACC 12507</strain>
    </source>
</reference>
<organism evidence="2 3">
    <name type="scientific">Rhodocytophaga aerolata</name>
    <dbReference type="NCBI Taxonomy" id="455078"/>
    <lineage>
        <taxon>Bacteria</taxon>
        <taxon>Pseudomonadati</taxon>
        <taxon>Bacteroidota</taxon>
        <taxon>Cytophagia</taxon>
        <taxon>Cytophagales</taxon>
        <taxon>Rhodocytophagaceae</taxon>
        <taxon>Rhodocytophaga</taxon>
    </lineage>
</organism>
<name>A0ABT8REC2_9BACT</name>
<sequence>MIKHLTKTNILFTLQLVVAVLTIIWLVKQLRVQKSQPKVASAEKSYIGQ</sequence>
<keyword evidence="1" id="KW-0472">Membrane</keyword>
<gene>
    <name evidence="2" type="ORF">Q0590_24995</name>
</gene>
<protein>
    <submittedName>
        <fullName evidence="2">Uncharacterized protein</fullName>
    </submittedName>
</protein>
<evidence type="ECO:0000313" key="2">
    <source>
        <dbReference type="EMBL" id="MDO1449558.1"/>
    </source>
</evidence>
<keyword evidence="1" id="KW-0812">Transmembrane</keyword>
<keyword evidence="3" id="KW-1185">Reference proteome</keyword>